<reference evidence="1" key="1">
    <citation type="submission" date="2019-05" db="EMBL/GenBank/DDBJ databases">
        <title>Whole genome sequencing of Pseudanabaena catenata USMAC16.</title>
        <authorList>
            <person name="Khan Z."/>
            <person name="Omar W.M."/>
            <person name="Convey P."/>
            <person name="Merican F."/>
            <person name="Najimudin N."/>
        </authorList>
    </citation>
    <scope>NUCLEOTIDE SEQUENCE</scope>
    <source>
        <strain evidence="1">USMAC16</strain>
    </source>
</reference>
<protein>
    <submittedName>
        <fullName evidence="1">Uncharacterized protein</fullName>
    </submittedName>
</protein>
<accession>A0A9X4M942</accession>
<gene>
    <name evidence="1" type="ORF">FEV09_13530</name>
</gene>
<dbReference type="AlphaFoldDB" id="A0A9X4M942"/>
<sequence>MTQTIDLSATGEFLSVSDLKKLHGFTESAIEKFLGECDANQPNPKSKSTKPVKLYSAARVDKVLHDELFIEWQTKKKTASSKRSKPIEATIEAVVANLDSNVSEIVTEATEVTEAIADKKTLAFDFDLGLGELVTADWCEFAWENFQVDGDRNFSEEEKLHAVTTVNKMLAAAYWFSPELFFDAFTQPIKKNDQNVNLESLAKGYKEEILAKGFKGIPLVTFMIRDRQDNTKVMLDSAPYKLMAIADLYKLGSLPADFRIPVFDLKKLKSMVRDKYGANLDFALKYAIAGGELGRDFALREISRNWLTSLCTGISVPL</sequence>
<proteinExistence type="predicted"/>
<name>A0A9X4M942_9CYAN</name>
<organism evidence="1 2">
    <name type="scientific">Pseudanabaena catenata USMAC16</name>
    <dbReference type="NCBI Taxonomy" id="1855837"/>
    <lineage>
        <taxon>Bacteria</taxon>
        <taxon>Bacillati</taxon>
        <taxon>Cyanobacteriota</taxon>
        <taxon>Cyanophyceae</taxon>
        <taxon>Pseudanabaenales</taxon>
        <taxon>Pseudanabaenaceae</taxon>
        <taxon>Pseudanabaena</taxon>
    </lineage>
</organism>
<keyword evidence="2" id="KW-1185">Reference proteome</keyword>
<dbReference type="Proteomes" id="UP001152872">
    <property type="component" value="Unassembled WGS sequence"/>
</dbReference>
<evidence type="ECO:0000313" key="1">
    <source>
        <dbReference type="EMBL" id="MDG3495572.1"/>
    </source>
</evidence>
<comment type="caution">
    <text evidence="1">The sequence shown here is derived from an EMBL/GenBank/DDBJ whole genome shotgun (WGS) entry which is preliminary data.</text>
</comment>
<dbReference type="RefSeq" id="WP_009627704.1">
    <property type="nucleotide sequence ID" value="NZ_VBTY01000110.1"/>
</dbReference>
<dbReference type="EMBL" id="VBTY01000110">
    <property type="protein sequence ID" value="MDG3495572.1"/>
    <property type="molecule type" value="Genomic_DNA"/>
</dbReference>
<evidence type="ECO:0000313" key="2">
    <source>
        <dbReference type="Proteomes" id="UP001152872"/>
    </source>
</evidence>